<keyword evidence="4 7" id="KW-0812">Transmembrane</keyword>
<dbReference type="PROSITE" id="PS52016">
    <property type="entry name" value="TONB_DEPENDENT_REC_3"/>
    <property type="match status" value="1"/>
</dbReference>
<dbReference type="NCBIfam" id="TIGR04056">
    <property type="entry name" value="OMP_RagA_SusC"/>
    <property type="match status" value="1"/>
</dbReference>
<dbReference type="InterPro" id="IPR008969">
    <property type="entry name" value="CarboxyPept-like_regulatory"/>
</dbReference>
<dbReference type="InterPro" id="IPR012910">
    <property type="entry name" value="Plug_dom"/>
</dbReference>
<evidence type="ECO:0000256" key="7">
    <source>
        <dbReference type="PROSITE-ProRule" id="PRU01360"/>
    </source>
</evidence>
<comment type="similarity">
    <text evidence="7">Belongs to the TonB-dependent receptor family.</text>
</comment>
<keyword evidence="3 7" id="KW-1134">Transmembrane beta strand</keyword>
<evidence type="ECO:0000313" key="9">
    <source>
        <dbReference type="EMBL" id="SDM25371.1"/>
    </source>
</evidence>
<keyword evidence="5 7" id="KW-0472">Membrane</keyword>
<dbReference type="InterPro" id="IPR037066">
    <property type="entry name" value="Plug_dom_sf"/>
</dbReference>
<protein>
    <submittedName>
        <fullName evidence="9">TonB-linked outer membrane protein, SusC/RagA family</fullName>
    </submittedName>
</protein>
<comment type="subcellular location">
    <subcellularLocation>
        <location evidence="1 7">Cell outer membrane</location>
        <topology evidence="1 7">Multi-pass membrane protein</topology>
    </subcellularLocation>
</comment>
<dbReference type="OrthoDB" id="9768177at2"/>
<evidence type="ECO:0000259" key="8">
    <source>
        <dbReference type="Pfam" id="PF07715"/>
    </source>
</evidence>
<dbReference type="SUPFAM" id="SSF49464">
    <property type="entry name" value="Carboxypeptidase regulatory domain-like"/>
    <property type="match status" value="1"/>
</dbReference>
<dbReference type="InterPro" id="IPR036942">
    <property type="entry name" value="Beta-barrel_TonB_sf"/>
</dbReference>
<evidence type="ECO:0000256" key="4">
    <source>
        <dbReference type="ARBA" id="ARBA00022692"/>
    </source>
</evidence>
<sequence length="1049" mass="114696">MKTLFTMLRISAIQLFLLLLLFDPTFARSKSSLEMRLQVQDTRITGTVTDAQGNKLPGVSVLVKNQQGKGTTSNQEGKFNLDAPSDAVLIFRFIGFKEMQVAVNGRKEINVSLAEDDVALKEVVVTSLGIKREKKALGYAVTEVKGEEFTKARETNVANSLVGRVAGVNVTKPASGSMGSSRVVIRGNGSISGNNQPLYVIDGIPLVNTNFGQSSVFYGGGDGGDGISSINPDDIESMSVLKGGPAAALYGARASNGAILITTKSGKAQKGIGVEYNGSYTLDQPIFNNEKDFQYVYGQGTNGMAPKDKAAALQAGTSNWGAKLDGSPVMQFDGVLRPYSAVKNNSRNFYNDGNTFANTISLYGGSEKATLRFSASDLNNHDLMPNSSLKRNNFSLNGNLKATDKLTAQMSIQYIRERVENRPSSGDFSWNPNVGVQLLPTNYDVRNLSKRVDENGNEYLVSSNIYLANPYFIAYDMQNRDRKDRIIASADLKYDFTSYLYARLLAGTDFAYRLSENVTPEGSAIANGSMSENQRYVGEFNSQLMLGFKKNIASDFSVDAFVGGNIMKSKESNLNVSGSQFIVPFFYSVNNTVTQGRSYNLYKKQFNSLFASAELGYKGYLYATFTGRNDWFSTLSRASNSIFYPSASLSFVASQAITMPSWISFAKLRTAWSKTGSDSDISAYAQSLTYYFGQQHLGQSLAYVNEGTIPNTRLKPATSKSYELGLDTRLFNDRIGLELTWYNRKTVNDILSSQISIGSGFSNVRLNSGEMVNKGLEMMISGTVFKQNSMSWDMSFNMGYNKNNIISLADGQQSMTIQQSRPGLYGDGGTPVFIRAEVGKPFGIIQGSGYKRDGSGKIVFNAKGLPVEGELRNIGNSVSPYTLGYNNNFRYKNFNLSILLDAKLGGKISSGTNNLAYLAGLSKETLPGREEGVVGAGVNEQGQPNTVNVPAQEYYSWVANHIAEEFVYDASFVKLRQVVLGVNLPKTWVNKIKMSDISLSFVARNLFTLYKKVPLVDPESTFLTGNVQGIEMLSVPATRSFGLNLNCKF</sequence>
<accession>A0A1G9RQ92</accession>
<evidence type="ECO:0000256" key="5">
    <source>
        <dbReference type="ARBA" id="ARBA00023136"/>
    </source>
</evidence>
<dbReference type="Pfam" id="PF07715">
    <property type="entry name" value="Plug"/>
    <property type="match status" value="1"/>
</dbReference>
<dbReference type="STRING" id="430522.BFS30_01905"/>
<evidence type="ECO:0000256" key="2">
    <source>
        <dbReference type="ARBA" id="ARBA00022448"/>
    </source>
</evidence>
<dbReference type="Proteomes" id="UP000183200">
    <property type="component" value="Unassembled WGS sequence"/>
</dbReference>
<dbReference type="GO" id="GO:0009279">
    <property type="term" value="C:cell outer membrane"/>
    <property type="evidence" value="ECO:0007669"/>
    <property type="project" value="UniProtKB-SubCell"/>
</dbReference>
<organism evidence="9 10">
    <name type="scientific">Pedobacter steynii</name>
    <dbReference type="NCBI Taxonomy" id="430522"/>
    <lineage>
        <taxon>Bacteria</taxon>
        <taxon>Pseudomonadati</taxon>
        <taxon>Bacteroidota</taxon>
        <taxon>Sphingobacteriia</taxon>
        <taxon>Sphingobacteriales</taxon>
        <taxon>Sphingobacteriaceae</taxon>
        <taxon>Pedobacter</taxon>
    </lineage>
</organism>
<dbReference type="AlphaFoldDB" id="A0A1G9RQ92"/>
<dbReference type="InterPro" id="IPR039426">
    <property type="entry name" value="TonB-dep_rcpt-like"/>
</dbReference>
<evidence type="ECO:0000256" key="1">
    <source>
        <dbReference type="ARBA" id="ARBA00004571"/>
    </source>
</evidence>
<dbReference type="Pfam" id="PF13715">
    <property type="entry name" value="CarbopepD_reg_2"/>
    <property type="match status" value="1"/>
</dbReference>
<dbReference type="InterPro" id="IPR023997">
    <property type="entry name" value="TonB-dep_OMP_SusC/RagA_CS"/>
</dbReference>
<evidence type="ECO:0000256" key="6">
    <source>
        <dbReference type="ARBA" id="ARBA00023237"/>
    </source>
</evidence>
<name>A0A1G9RQ92_9SPHI</name>
<dbReference type="Gene3D" id="2.60.40.1120">
    <property type="entry name" value="Carboxypeptidase-like, regulatory domain"/>
    <property type="match status" value="1"/>
</dbReference>
<dbReference type="RefSeq" id="WP_083361780.1">
    <property type="nucleotide sequence ID" value="NZ_FNGY01000003.1"/>
</dbReference>
<evidence type="ECO:0000256" key="3">
    <source>
        <dbReference type="ARBA" id="ARBA00022452"/>
    </source>
</evidence>
<reference evidence="10" key="1">
    <citation type="submission" date="2016-10" db="EMBL/GenBank/DDBJ databases">
        <authorList>
            <person name="Varghese N."/>
            <person name="Submissions S."/>
        </authorList>
    </citation>
    <scope>NUCLEOTIDE SEQUENCE [LARGE SCALE GENOMIC DNA]</scope>
    <source>
        <strain evidence="10">DSM 19110</strain>
    </source>
</reference>
<dbReference type="SUPFAM" id="SSF56935">
    <property type="entry name" value="Porins"/>
    <property type="match status" value="1"/>
</dbReference>
<evidence type="ECO:0000313" key="10">
    <source>
        <dbReference type="Proteomes" id="UP000183200"/>
    </source>
</evidence>
<keyword evidence="6 7" id="KW-0998">Cell outer membrane</keyword>
<dbReference type="InterPro" id="IPR023996">
    <property type="entry name" value="TonB-dep_OMP_SusC/RagA"/>
</dbReference>
<proteinExistence type="inferred from homology"/>
<keyword evidence="10" id="KW-1185">Reference proteome</keyword>
<feature type="domain" description="TonB-dependent receptor plug" evidence="8">
    <location>
        <begin position="135"/>
        <end position="258"/>
    </location>
</feature>
<dbReference type="EMBL" id="FNGY01000003">
    <property type="protein sequence ID" value="SDM25371.1"/>
    <property type="molecule type" value="Genomic_DNA"/>
</dbReference>
<dbReference type="Gene3D" id="2.170.130.10">
    <property type="entry name" value="TonB-dependent receptor, plug domain"/>
    <property type="match status" value="1"/>
</dbReference>
<dbReference type="Gene3D" id="2.40.170.20">
    <property type="entry name" value="TonB-dependent receptor, beta-barrel domain"/>
    <property type="match status" value="1"/>
</dbReference>
<gene>
    <name evidence="9" type="ORF">SAMN05421820_103320</name>
</gene>
<keyword evidence="2 7" id="KW-0813">Transport</keyword>
<dbReference type="NCBIfam" id="TIGR04057">
    <property type="entry name" value="SusC_RagA_signa"/>
    <property type="match status" value="1"/>
</dbReference>